<dbReference type="PANTHER" id="PTHR10730">
    <property type="entry name" value="PROCOLLAGEN-LYSINE,2-OXOGLUTARATE 5-DIOXYGENASE/GLYCOSYLTRANSFERASE 25 FAMILY MEMBER"/>
    <property type="match status" value="1"/>
</dbReference>
<dbReference type="GO" id="GO:0005783">
    <property type="term" value="C:endoplasmic reticulum"/>
    <property type="evidence" value="ECO:0007669"/>
    <property type="project" value="TreeGrafter"/>
</dbReference>
<dbReference type="AlphaFoldDB" id="A0A3Q3Q4K8"/>
<keyword evidence="3" id="KW-1185">Reference proteome</keyword>
<evidence type="ECO:0000313" key="2">
    <source>
        <dbReference type="Ensembl" id="ENSMALP00000004290.1"/>
    </source>
</evidence>
<reference evidence="2" key="1">
    <citation type="submission" date="2025-08" db="UniProtKB">
        <authorList>
            <consortium name="Ensembl"/>
        </authorList>
    </citation>
    <scope>IDENTIFICATION</scope>
</reference>
<dbReference type="Ensembl" id="ENSMALT00000004394.1">
    <property type="protein sequence ID" value="ENSMALP00000004290.1"/>
    <property type="gene ID" value="ENSMALG00000003126.1"/>
</dbReference>
<accession>A0A3Q3Q4K8</accession>
<proteinExistence type="predicted"/>
<reference evidence="2" key="2">
    <citation type="submission" date="2025-09" db="UniProtKB">
        <authorList>
            <consortium name="Ensembl"/>
        </authorList>
    </citation>
    <scope>IDENTIFICATION</scope>
</reference>
<protein>
    <recommendedName>
        <fullName evidence="1">PLOD1-3-like GT domain-containing protein</fullName>
    </recommendedName>
</protein>
<dbReference type="STRING" id="43700.ENSMALP00000004290"/>
<sequence length="113" mass="12383">MLGCTCVVSQVLGMGEAWKGGDVGHSIGGGQKIRLLKEEMKALAEQQDLIVLTVDSYDLIFAGGPEEILRKFQQTNHKVLFAAEGLIWPDKQLADMYPSVRRGKRYLNSGGGF</sequence>
<dbReference type="InterPro" id="IPR050757">
    <property type="entry name" value="Collagen_mod_GT25"/>
</dbReference>
<name>A0A3Q3Q4K8_MONAL</name>
<dbReference type="Proteomes" id="UP000261600">
    <property type="component" value="Unplaced"/>
</dbReference>
<evidence type="ECO:0000313" key="3">
    <source>
        <dbReference type="Proteomes" id="UP000261600"/>
    </source>
</evidence>
<dbReference type="PANTHER" id="PTHR10730:SF6">
    <property type="entry name" value="PROCOLLAGEN-LYSINE,2-OXOGLUTARATE 5-DIOXYGENASE 2"/>
    <property type="match status" value="1"/>
</dbReference>
<organism evidence="2 3">
    <name type="scientific">Monopterus albus</name>
    <name type="common">Swamp eel</name>
    <dbReference type="NCBI Taxonomy" id="43700"/>
    <lineage>
        <taxon>Eukaryota</taxon>
        <taxon>Metazoa</taxon>
        <taxon>Chordata</taxon>
        <taxon>Craniata</taxon>
        <taxon>Vertebrata</taxon>
        <taxon>Euteleostomi</taxon>
        <taxon>Actinopterygii</taxon>
        <taxon>Neopterygii</taxon>
        <taxon>Teleostei</taxon>
        <taxon>Neoteleostei</taxon>
        <taxon>Acanthomorphata</taxon>
        <taxon>Anabantaria</taxon>
        <taxon>Synbranchiformes</taxon>
        <taxon>Synbranchidae</taxon>
        <taxon>Monopterus</taxon>
    </lineage>
</organism>
<dbReference type="Pfam" id="PF25342">
    <property type="entry name" value="GT_PLOD"/>
    <property type="match status" value="1"/>
</dbReference>
<feature type="domain" description="PLOD1-3-like GT" evidence="1">
    <location>
        <begin position="9"/>
        <end position="111"/>
    </location>
</feature>
<dbReference type="GO" id="GO:0008475">
    <property type="term" value="F:procollagen-lysine 5-dioxygenase activity"/>
    <property type="evidence" value="ECO:0007669"/>
    <property type="project" value="TreeGrafter"/>
</dbReference>
<evidence type="ECO:0000259" key="1">
    <source>
        <dbReference type="Pfam" id="PF25342"/>
    </source>
</evidence>
<dbReference type="InterPro" id="IPR057589">
    <property type="entry name" value="GT_PLOD"/>
</dbReference>